<name>A0A1Q9GV54_9GAMM</name>
<proteinExistence type="predicted"/>
<dbReference type="OrthoDB" id="6592899at2"/>
<keyword evidence="6" id="KW-1185">Reference proteome</keyword>
<dbReference type="PROSITE" id="PS01124">
    <property type="entry name" value="HTH_ARAC_FAMILY_2"/>
    <property type="match status" value="1"/>
</dbReference>
<dbReference type="Proteomes" id="UP000186905">
    <property type="component" value="Unassembled WGS sequence"/>
</dbReference>
<protein>
    <recommendedName>
        <fullName evidence="4">HTH araC/xylS-type domain-containing protein</fullName>
    </recommendedName>
</protein>
<keyword evidence="1" id="KW-0805">Transcription regulation</keyword>
<feature type="domain" description="HTH araC/xylS-type" evidence="4">
    <location>
        <begin position="185"/>
        <end position="267"/>
    </location>
</feature>
<reference evidence="5 6" key="1">
    <citation type="submission" date="2016-09" db="EMBL/GenBank/DDBJ databases">
        <title>Photobacterium proteolyticum sp. nov. a protease producing bacterium isolated from ocean sediments of Laizhou Bay.</title>
        <authorList>
            <person name="Li Y."/>
        </authorList>
    </citation>
    <scope>NUCLEOTIDE SEQUENCE [LARGE SCALE GENOMIC DNA]</scope>
    <source>
        <strain evidence="5 6">13-12</strain>
    </source>
</reference>
<accession>A0A1Q9GV54</accession>
<organism evidence="5 6">
    <name type="scientific">Photobacterium proteolyticum</name>
    <dbReference type="NCBI Taxonomy" id="1903952"/>
    <lineage>
        <taxon>Bacteria</taxon>
        <taxon>Pseudomonadati</taxon>
        <taxon>Pseudomonadota</taxon>
        <taxon>Gammaproteobacteria</taxon>
        <taxon>Vibrionales</taxon>
        <taxon>Vibrionaceae</taxon>
        <taxon>Photobacterium</taxon>
    </lineage>
</organism>
<evidence type="ECO:0000256" key="2">
    <source>
        <dbReference type="ARBA" id="ARBA00023125"/>
    </source>
</evidence>
<dbReference type="SUPFAM" id="SSF46689">
    <property type="entry name" value="Homeodomain-like"/>
    <property type="match status" value="1"/>
</dbReference>
<evidence type="ECO:0000256" key="1">
    <source>
        <dbReference type="ARBA" id="ARBA00023015"/>
    </source>
</evidence>
<dbReference type="GO" id="GO:0043565">
    <property type="term" value="F:sequence-specific DNA binding"/>
    <property type="evidence" value="ECO:0007669"/>
    <property type="project" value="InterPro"/>
</dbReference>
<dbReference type="Pfam" id="PF20240">
    <property type="entry name" value="DUF6597"/>
    <property type="match status" value="1"/>
</dbReference>
<dbReference type="SMART" id="SM00342">
    <property type="entry name" value="HTH_ARAC"/>
    <property type="match status" value="1"/>
</dbReference>
<comment type="caution">
    <text evidence="5">The sequence shown here is derived from an EMBL/GenBank/DDBJ whole genome shotgun (WGS) entry which is preliminary data.</text>
</comment>
<dbReference type="AlphaFoldDB" id="A0A1Q9GV54"/>
<dbReference type="PANTHER" id="PTHR46796:SF13">
    <property type="entry name" value="HTH-TYPE TRANSCRIPTIONAL ACTIVATOR RHAS"/>
    <property type="match status" value="1"/>
</dbReference>
<dbReference type="PANTHER" id="PTHR46796">
    <property type="entry name" value="HTH-TYPE TRANSCRIPTIONAL ACTIVATOR RHAS-RELATED"/>
    <property type="match status" value="1"/>
</dbReference>
<evidence type="ECO:0000313" key="5">
    <source>
        <dbReference type="EMBL" id="OLQ79047.1"/>
    </source>
</evidence>
<dbReference type="STRING" id="1903952.BIT28_14515"/>
<evidence type="ECO:0000259" key="4">
    <source>
        <dbReference type="PROSITE" id="PS01124"/>
    </source>
</evidence>
<dbReference type="Gene3D" id="1.10.10.60">
    <property type="entry name" value="Homeodomain-like"/>
    <property type="match status" value="1"/>
</dbReference>
<dbReference type="InterPro" id="IPR009057">
    <property type="entry name" value="Homeodomain-like_sf"/>
</dbReference>
<dbReference type="RefSeq" id="WP_075762851.1">
    <property type="nucleotide sequence ID" value="NZ_MJIL01000052.1"/>
</dbReference>
<dbReference type="Pfam" id="PF12833">
    <property type="entry name" value="HTH_18"/>
    <property type="match status" value="1"/>
</dbReference>
<evidence type="ECO:0000256" key="3">
    <source>
        <dbReference type="ARBA" id="ARBA00023163"/>
    </source>
</evidence>
<evidence type="ECO:0000313" key="6">
    <source>
        <dbReference type="Proteomes" id="UP000186905"/>
    </source>
</evidence>
<keyword evidence="2" id="KW-0238">DNA-binding</keyword>
<dbReference type="EMBL" id="MJIL01000052">
    <property type="protein sequence ID" value="OLQ79047.1"/>
    <property type="molecule type" value="Genomic_DNA"/>
</dbReference>
<dbReference type="InterPro" id="IPR050204">
    <property type="entry name" value="AraC_XylS_family_regulators"/>
</dbReference>
<dbReference type="InterPro" id="IPR046532">
    <property type="entry name" value="DUF6597"/>
</dbReference>
<keyword evidence="3" id="KW-0804">Transcription</keyword>
<sequence length="281" mass="32014">MNTWKQAPLDPTVAQFVECYWLLEINYGETERPSPVLIPNPSCHLVITPPEAIHRYQYADKDRSKLVQLTGSHIIMPSTRALTLLDDKQVLRLGVKFLPGAQYQLFGLDGKTTINQTCNDLPAIHSLLQPKDLEALLPFKTEQRRVIEALDNRIAAIIGQTSEDRHSLLVNQARQIMAHQPAHGIEHKLACSRRTLERSFTKVTGLTLKQYELMLRLDKLLLFIYQQPEEQLDWASIAAQFGFSDQPHLIRMLKKSIGETPGSYLNTRNLIIDIYGDFESS</sequence>
<gene>
    <name evidence="5" type="ORF">BIT28_14515</name>
</gene>
<dbReference type="GO" id="GO:0003700">
    <property type="term" value="F:DNA-binding transcription factor activity"/>
    <property type="evidence" value="ECO:0007669"/>
    <property type="project" value="InterPro"/>
</dbReference>
<dbReference type="InterPro" id="IPR018060">
    <property type="entry name" value="HTH_AraC"/>
</dbReference>